<dbReference type="GO" id="GO:0008168">
    <property type="term" value="F:methyltransferase activity"/>
    <property type="evidence" value="ECO:0007669"/>
    <property type="project" value="UniProtKB-KW"/>
</dbReference>
<dbReference type="EMBL" id="JBHSIU010000041">
    <property type="protein sequence ID" value="MFC5002024.1"/>
    <property type="molecule type" value="Genomic_DNA"/>
</dbReference>
<name>A0ABV9W1W2_9ACTN</name>
<keyword evidence="1" id="KW-0808">Transferase</keyword>
<dbReference type="EC" id="2.1.1.-" evidence="1"/>
<protein>
    <submittedName>
        <fullName evidence="1">HIT family protein</fullName>
        <ecNumber evidence="1">2.1.1.-</ecNumber>
    </submittedName>
</protein>
<dbReference type="GO" id="GO:0032259">
    <property type="term" value="P:methylation"/>
    <property type="evidence" value="ECO:0007669"/>
    <property type="project" value="UniProtKB-KW"/>
</dbReference>
<evidence type="ECO:0000313" key="1">
    <source>
        <dbReference type="EMBL" id="MFC5002024.1"/>
    </source>
</evidence>
<accession>A0ABV9W1W2</accession>
<keyword evidence="1" id="KW-0489">Methyltransferase</keyword>
<gene>
    <name evidence="1" type="ORF">ACFPIJ_29855</name>
</gene>
<comment type="caution">
    <text evidence="1">The sequence shown here is derived from an EMBL/GenBank/DDBJ whole genome shotgun (WGS) entry which is preliminary data.</text>
</comment>
<evidence type="ECO:0000313" key="2">
    <source>
        <dbReference type="Proteomes" id="UP001595912"/>
    </source>
</evidence>
<dbReference type="Proteomes" id="UP001595912">
    <property type="component" value="Unassembled WGS sequence"/>
</dbReference>
<keyword evidence="2" id="KW-1185">Reference proteome</keyword>
<sequence>MTDRFLTHLPIGGPAVPFDGDGIPGWDTFPFDGDLAVKSLDPPVLPEPPRNGDDDPASCSVCRDGLSRAVWADEHWMLRHSGGPTAIPVVVLLCPIGHYDLSDLPPERAAEIGPMMQRVERAIMSVGGIARVHTQKIGDGAAHLHLWFMGRPAGLTQLRGSCLTLWDDVLPKQDEAQWRAVLAEVAAALAADGGTAHQSTAD</sequence>
<reference evidence="2" key="1">
    <citation type="journal article" date="2019" name="Int. J. Syst. Evol. Microbiol.">
        <title>The Global Catalogue of Microorganisms (GCM) 10K type strain sequencing project: providing services to taxonomists for standard genome sequencing and annotation.</title>
        <authorList>
            <consortium name="The Broad Institute Genomics Platform"/>
            <consortium name="The Broad Institute Genome Sequencing Center for Infectious Disease"/>
            <person name="Wu L."/>
            <person name="Ma J."/>
        </authorList>
    </citation>
    <scope>NUCLEOTIDE SEQUENCE [LARGE SCALE GENOMIC DNA]</scope>
    <source>
        <strain evidence="2">CGMCC 4.7152</strain>
    </source>
</reference>
<dbReference type="SUPFAM" id="SSF54197">
    <property type="entry name" value="HIT-like"/>
    <property type="match status" value="1"/>
</dbReference>
<proteinExistence type="predicted"/>
<dbReference type="RefSeq" id="WP_380119722.1">
    <property type="nucleotide sequence ID" value="NZ_JBHSIU010000041.1"/>
</dbReference>
<organism evidence="1 2">
    <name type="scientific">Dactylosporangium cerinum</name>
    <dbReference type="NCBI Taxonomy" id="1434730"/>
    <lineage>
        <taxon>Bacteria</taxon>
        <taxon>Bacillati</taxon>
        <taxon>Actinomycetota</taxon>
        <taxon>Actinomycetes</taxon>
        <taxon>Micromonosporales</taxon>
        <taxon>Micromonosporaceae</taxon>
        <taxon>Dactylosporangium</taxon>
    </lineage>
</organism>
<dbReference type="Gene3D" id="3.30.428.10">
    <property type="entry name" value="HIT-like"/>
    <property type="match status" value="1"/>
</dbReference>
<dbReference type="InterPro" id="IPR036265">
    <property type="entry name" value="HIT-like_sf"/>
</dbReference>